<dbReference type="NCBIfam" id="TIGR02937">
    <property type="entry name" value="sigma70-ECF"/>
    <property type="match status" value="1"/>
</dbReference>
<evidence type="ECO:0000256" key="5">
    <source>
        <dbReference type="ARBA" id="ARBA00023163"/>
    </source>
</evidence>
<dbReference type="InterPro" id="IPR013249">
    <property type="entry name" value="RNA_pol_sigma70_r4_t2"/>
</dbReference>
<feature type="domain" description="RNA polymerase sigma-70 region 2" evidence="6">
    <location>
        <begin position="45"/>
        <end position="89"/>
    </location>
</feature>
<dbReference type="SUPFAM" id="SSF88946">
    <property type="entry name" value="Sigma2 domain of RNA polymerase sigma factors"/>
    <property type="match status" value="1"/>
</dbReference>
<evidence type="ECO:0000259" key="7">
    <source>
        <dbReference type="Pfam" id="PF08281"/>
    </source>
</evidence>
<evidence type="ECO:0000256" key="2">
    <source>
        <dbReference type="ARBA" id="ARBA00023015"/>
    </source>
</evidence>
<evidence type="ECO:0000256" key="1">
    <source>
        <dbReference type="ARBA" id="ARBA00010641"/>
    </source>
</evidence>
<comment type="similarity">
    <text evidence="1">Belongs to the sigma-70 factor family. ECF subfamily.</text>
</comment>
<dbReference type="GO" id="GO:0003677">
    <property type="term" value="F:DNA binding"/>
    <property type="evidence" value="ECO:0007669"/>
    <property type="project" value="UniProtKB-KW"/>
</dbReference>
<dbReference type="InterPro" id="IPR039425">
    <property type="entry name" value="RNA_pol_sigma-70-like"/>
</dbReference>
<name>A0A239F7I0_9FIRM</name>
<dbReference type="InterPro" id="IPR036388">
    <property type="entry name" value="WH-like_DNA-bd_sf"/>
</dbReference>
<reference evidence="9" key="1">
    <citation type="submission" date="2017-06" db="EMBL/GenBank/DDBJ databases">
        <authorList>
            <person name="Varghese N."/>
            <person name="Submissions S."/>
        </authorList>
    </citation>
    <scope>NUCLEOTIDE SEQUENCE [LARGE SCALE GENOMIC DNA]</scope>
    <source>
        <strain evidence="9">SCA</strain>
    </source>
</reference>
<dbReference type="Proteomes" id="UP000198304">
    <property type="component" value="Unassembled WGS sequence"/>
</dbReference>
<dbReference type="InterPro" id="IPR013325">
    <property type="entry name" value="RNA_pol_sigma_r2"/>
</dbReference>
<feature type="domain" description="RNA polymerase sigma factor 70 region 4 type 2" evidence="7">
    <location>
        <begin position="121"/>
        <end position="173"/>
    </location>
</feature>
<organism evidence="8 9">
    <name type="scientific">Anaerovirgula multivorans</name>
    <dbReference type="NCBI Taxonomy" id="312168"/>
    <lineage>
        <taxon>Bacteria</taxon>
        <taxon>Bacillati</taxon>
        <taxon>Bacillota</taxon>
        <taxon>Clostridia</taxon>
        <taxon>Peptostreptococcales</taxon>
        <taxon>Natronincolaceae</taxon>
        <taxon>Anaerovirgula</taxon>
    </lineage>
</organism>
<dbReference type="OrthoDB" id="2678696at2"/>
<keyword evidence="3" id="KW-0731">Sigma factor</keyword>
<dbReference type="GO" id="GO:0016987">
    <property type="term" value="F:sigma factor activity"/>
    <property type="evidence" value="ECO:0007669"/>
    <property type="project" value="UniProtKB-KW"/>
</dbReference>
<dbReference type="InterPro" id="IPR007627">
    <property type="entry name" value="RNA_pol_sigma70_r2"/>
</dbReference>
<evidence type="ECO:0000256" key="3">
    <source>
        <dbReference type="ARBA" id="ARBA00023082"/>
    </source>
</evidence>
<dbReference type="AlphaFoldDB" id="A0A239F7I0"/>
<dbReference type="Gene3D" id="1.10.10.10">
    <property type="entry name" value="Winged helix-like DNA-binding domain superfamily/Winged helix DNA-binding domain"/>
    <property type="match status" value="1"/>
</dbReference>
<protein>
    <submittedName>
        <fullName evidence="8">RNA polymerase sigma-70 factor, ECF subfamily</fullName>
    </submittedName>
</protein>
<evidence type="ECO:0000313" key="8">
    <source>
        <dbReference type="EMBL" id="SNS52856.1"/>
    </source>
</evidence>
<keyword evidence="4" id="KW-0238">DNA-binding</keyword>
<keyword evidence="9" id="KW-1185">Reference proteome</keyword>
<evidence type="ECO:0000259" key="6">
    <source>
        <dbReference type="Pfam" id="PF04542"/>
    </source>
</evidence>
<dbReference type="RefSeq" id="WP_089283365.1">
    <property type="nucleotide sequence ID" value="NZ_FZOJ01000012.1"/>
</dbReference>
<keyword evidence="5" id="KW-0804">Transcription</keyword>
<sequence length="188" mass="22255">MKITEENFIDQMKIGNEGALEYVVDNYAWILKTVLKKHLFSLVNFYEECMNDCILAIWENIHYYDPKKSSFKNWIGGIAKYKSIDYVRKYLKDLENENIEDLIIPVEDYSLIEILTDETSKEIKKMLQSLSEEDRKIFHKLYFEDRDMDEISKDTGLSKPILYNRISRGKKKLRGIIGIEGGYENEKL</sequence>
<keyword evidence="2" id="KW-0805">Transcription regulation</keyword>
<dbReference type="GO" id="GO:0006352">
    <property type="term" value="P:DNA-templated transcription initiation"/>
    <property type="evidence" value="ECO:0007669"/>
    <property type="project" value="InterPro"/>
</dbReference>
<dbReference type="PANTHER" id="PTHR43133">
    <property type="entry name" value="RNA POLYMERASE ECF-TYPE SIGMA FACTO"/>
    <property type="match status" value="1"/>
</dbReference>
<dbReference type="SUPFAM" id="SSF88659">
    <property type="entry name" value="Sigma3 and sigma4 domains of RNA polymerase sigma factors"/>
    <property type="match status" value="1"/>
</dbReference>
<gene>
    <name evidence="8" type="ORF">SAMN05446037_101249</name>
</gene>
<accession>A0A239F7I0</accession>
<evidence type="ECO:0000256" key="4">
    <source>
        <dbReference type="ARBA" id="ARBA00023125"/>
    </source>
</evidence>
<dbReference type="Pfam" id="PF08281">
    <property type="entry name" value="Sigma70_r4_2"/>
    <property type="match status" value="1"/>
</dbReference>
<dbReference type="EMBL" id="FZOJ01000012">
    <property type="protein sequence ID" value="SNS52856.1"/>
    <property type="molecule type" value="Genomic_DNA"/>
</dbReference>
<dbReference type="InterPro" id="IPR013324">
    <property type="entry name" value="RNA_pol_sigma_r3/r4-like"/>
</dbReference>
<proteinExistence type="inferred from homology"/>
<dbReference type="Gene3D" id="1.10.1740.10">
    <property type="match status" value="1"/>
</dbReference>
<dbReference type="PANTHER" id="PTHR43133:SF8">
    <property type="entry name" value="RNA POLYMERASE SIGMA FACTOR HI_1459-RELATED"/>
    <property type="match status" value="1"/>
</dbReference>
<evidence type="ECO:0000313" key="9">
    <source>
        <dbReference type="Proteomes" id="UP000198304"/>
    </source>
</evidence>
<dbReference type="Pfam" id="PF04542">
    <property type="entry name" value="Sigma70_r2"/>
    <property type="match status" value="1"/>
</dbReference>
<dbReference type="InterPro" id="IPR014284">
    <property type="entry name" value="RNA_pol_sigma-70_dom"/>
</dbReference>